<reference evidence="4 5" key="1">
    <citation type="submission" date="2017-01" db="EMBL/GenBank/DDBJ databases">
        <title>Novel large sulfur bacteria in the metagenomes of groundwater-fed chemosynthetic microbial mats in the Lake Huron basin.</title>
        <authorList>
            <person name="Sharrar A.M."/>
            <person name="Flood B.E."/>
            <person name="Bailey J.V."/>
            <person name="Jones D.S."/>
            <person name="Biddanda B."/>
            <person name="Ruberg S.A."/>
            <person name="Marcus D.N."/>
            <person name="Dick G.J."/>
        </authorList>
    </citation>
    <scope>NUCLEOTIDE SEQUENCE [LARGE SCALE GENOMIC DNA]</scope>
    <source>
        <strain evidence="4">A8</strain>
    </source>
</reference>
<keyword evidence="3" id="KW-0812">Transmembrane</keyword>
<dbReference type="PANTHER" id="PTHR38043:SF1">
    <property type="entry name" value="PROTEIN HEMX"/>
    <property type="match status" value="1"/>
</dbReference>
<dbReference type="EMBL" id="MTEJ01000246">
    <property type="protein sequence ID" value="OQX06412.1"/>
    <property type="molecule type" value="Genomic_DNA"/>
</dbReference>
<evidence type="ECO:0008006" key="6">
    <source>
        <dbReference type="Google" id="ProtNLM"/>
    </source>
</evidence>
<dbReference type="AlphaFoldDB" id="A0A1Y1QID7"/>
<name>A0A1Y1QID7_9GAMM</name>
<accession>A0A1Y1QID7</accession>
<dbReference type="InterPro" id="IPR007470">
    <property type="entry name" value="HemX"/>
</dbReference>
<feature type="coiled-coil region" evidence="1">
    <location>
        <begin position="96"/>
        <end position="123"/>
    </location>
</feature>
<feature type="region of interest" description="Disordered" evidence="2">
    <location>
        <begin position="376"/>
        <end position="421"/>
    </location>
</feature>
<keyword evidence="1" id="KW-0175">Coiled coil</keyword>
<evidence type="ECO:0000313" key="5">
    <source>
        <dbReference type="Proteomes" id="UP000192491"/>
    </source>
</evidence>
<organism evidence="4 5">
    <name type="scientific">Thiothrix lacustris</name>
    <dbReference type="NCBI Taxonomy" id="525917"/>
    <lineage>
        <taxon>Bacteria</taxon>
        <taxon>Pseudomonadati</taxon>
        <taxon>Pseudomonadota</taxon>
        <taxon>Gammaproteobacteria</taxon>
        <taxon>Thiotrichales</taxon>
        <taxon>Thiotrichaceae</taxon>
        <taxon>Thiothrix</taxon>
    </lineage>
</organism>
<comment type="caution">
    <text evidence="4">The sequence shown here is derived from an EMBL/GenBank/DDBJ whole genome shotgun (WGS) entry which is preliminary data.</text>
</comment>
<evidence type="ECO:0000256" key="3">
    <source>
        <dbReference type="SAM" id="Phobius"/>
    </source>
</evidence>
<evidence type="ECO:0000256" key="1">
    <source>
        <dbReference type="SAM" id="Coils"/>
    </source>
</evidence>
<keyword evidence="3" id="KW-0472">Membrane</keyword>
<feature type="transmembrane region" description="Helical" evidence="3">
    <location>
        <begin position="39"/>
        <end position="59"/>
    </location>
</feature>
<evidence type="ECO:0000313" key="4">
    <source>
        <dbReference type="EMBL" id="OQX06412.1"/>
    </source>
</evidence>
<keyword evidence="3" id="KW-1133">Transmembrane helix</keyword>
<dbReference type="Proteomes" id="UP000192491">
    <property type="component" value="Unassembled WGS sequence"/>
</dbReference>
<gene>
    <name evidence="4" type="ORF">BWK73_30925</name>
</gene>
<evidence type="ECO:0000256" key="2">
    <source>
        <dbReference type="SAM" id="MobiDB-lite"/>
    </source>
</evidence>
<sequence length="421" mass="46164">MIDKTAHEADSNPSANDVETLDIYDNSKPAKRGSASARFALFIAILALFFTVVGIAAGYKHWQRMHDKVRNNVSELAAIKQQLTQAPDDSAIQALRKELTDKANQSQANHTEALQEMARMQNQTRQFADTVASQVEQVTFLQARMQQSAAPATAKEWQVAEVAFLLQMANRELHLVNNPQTAKASLKEADALLATLGSVNYLPVRQQIARDISALEAAPAPDITGASQQIHAMMLELKPLPALSEVAASDAATTDIATSDSIEGNSLWADYKRKAGEMLNDAVVVRRFDQPLQSALDADARQHLFQLLHLRLETLRLLVLQRDNSGFHAQIALLRETLKSYYPEAQAKPLQENLDKLDKLDLQPVLPDISASLKQLESARQADNAKPPLPAADDKATTTKPPAKDTSKGGKSELSFTLSFC</sequence>
<dbReference type="Pfam" id="PF04375">
    <property type="entry name" value="HemX"/>
    <property type="match status" value="1"/>
</dbReference>
<dbReference type="PANTHER" id="PTHR38043">
    <property type="entry name" value="PROTEIN HEMX"/>
    <property type="match status" value="1"/>
</dbReference>
<proteinExistence type="predicted"/>
<feature type="compositionally biased region" description="Basic and acidic residues" evidence="2">
    <location>
        <begin position="392"/>
        <end position="411"/>
    </location>
</feature>
<protein>
    <recommendedName>
        <fullName evidence="6">Heme biosynthesis operon protein HemX</fullName>
    </recommendedName>
</protein>